<dbReference type="GO" id="GO:0005634">
    <property type="term" value="C:nucleus"/>
    <property type="evidence" value="ECO:0007669"/>
    <property type="project" value="UniProtKB-SubCell"/>
</dbReference>
<organism evidence="5 6">
    <name type="scientific">Grus japonensis</name>
    <name type="common">Japanese crane</name>
    <name type="synonym">Red-crowned crane</name>
    <dbReference type="NCBI Taxonomy" id="30415"/>
    <lineage>
        <taxon>Eukaryota</taxon>
        <taxon>Metazoa</taxon>
        <taxon>Chordata</taxon>
        <taxon>Craniata</taxon>
        <taxon>Vertebrata</taxon>
        <taxon>Euteleostomi</taxon>
        <taxon>Archelosauria</taxon>
        <taxon>Archosauria</taxon>
        <taxon>Dinosauria</taxon>
        <taxon>Saurischia</taxon>
        <taxon>Theropoda</taxon>
        <taxon>Coelurosauria</taxon>
        <taxon>Aves</taxon>
        <taxon>Neognathae</taxon>
        <taxon>Neoaves</taxon>
        <taxon>Gruiformes</taxon>
        <taxon>Gruidae</taxon>
        <taxon>Grus</taxon>
    </lineage>
</organism>
<keyword evidence="2" id="KW-0539">Nucleus</keyword>
<keyword evidence="6" id="KW-1185">Reference proteome</keyword>
<evidence type="ECO:0000256" key="2">
    <source>
        <dbReference type="ARBA" id="ARBA00023242"/>
    </source>
</evidence>
<evidence type="ECO:0000256" key="3">
    <source>
        <dbReference type="SAM" id="MobiDB-lite"/>
    </source>
</evidence>
<dbReference type="Pfam" id="PF05965">
    <property type="entry name" value="FYRC"/>
    <property type="match status" value="1"/>
</dbReference>
<comment type="subcellular location">
    <subcellularLocation>
        <location evidence="1">Nucleus</location>
    </subcellularLocation>
</comment>
<evidence type="ECO:0000259" key="4">
    <source>
        <dbReference type="Pfam" id="PF24237"/>
    </source>
</evidence>
<dbReference type="Pfam" id="PF24237">
    <property type="entry name" value="INO80E"/>
    <property type="match status" value="1"/>
</dbReference>
<feature type="compositionally biased region" description="Basic and acidic residues" evidence="3">
    <location>
        <begin position="88"/>
        <end position="98"/>
    </location>
</feature>
<dbReference type="AlphaFoldDB" id="A0ABC9XYE7"/>
<name>A0ABC9XYE7_GRUJA</name>
<sequence length="439" mass="46660">MPKGPRQRPAERYRLKYSRLRQAARALVFENGALCDEVARLEAKCLRARDERRFLLTRLLQLRATAGPEEIPGDVTVRRPRRGGSRADGSRDGGKDAARSTGTRDGSRDGARSTGSRDGARSSGSRDGARDGAWSTGARDGAREEPRSTGARDEARSTGVRPVGSRDGARPTGSRDGPRDGPGDGSRSNGPRDGPRDDSRDGLRPTGPRDGPRDDLRPNGPRGGPKLDVPPATILTSTEDTSSPAGLPAAILRTPPCRRGGTLTLPLALGPLTVHSLGVGGAGPGAILPVGFRSTRLFTSTRRPARRCLYTCRIVAGPRCEIASEDDPGRVLVGPTPDVCHGRLLQVLGDAGVRPRAMPPAPGAGDDFFGLAHPAVRRLLQGEAGAFLHPEEEEEDEEEEEEEDDDDDEDEEEDEEEEGAAPAFAYADVFLGSPAGSDE</sequence>
<gene>
    <name evidence="5" type="ORF">GRJ2_002710200</name>
</gene>
<proteinExistence type="predicted"/>
<dbReference type="EMBL" id="BAAFJT010000039">
    <property type="protein sequence ID" value="GAB0202446.1"/>
    <property type="molecule type" value="Genomic_DNA"/>
</dbReference>
<dbReference type="Proteomes" id="UP001623348">
    <property type="component" value="Unassembled WGS sequence"/>
</dbReference>
<feature type="compositionally biased region" description="Acidic residues" evidence="3">
    <location>
        <begin position="391"/>
        <end position="419"/>
    </location>
</feature>
<feature type="region of interest" description="Disordered" evidence="3">
    <location>
        <begin position="387"/>
        <end position="439"/>
    </location>
</feature>
<dbReference type="SMART" id="SM00541">
    <property type="entry name" value="FYRN"/>
    <property type="match status" value="1"/>
</dbReference>
<feature type="compositionally biased region" description="Polar residues" evidence="3">
    <location>
        <begin position="234"/>
        <end position="244"/>
    </location>
</feature>
<feature type="domain" description="INO80 complex subunit E N-terminal" evidence="4">
    <location>
        <begin position="13"/>
        <end position="59"/>
    </location>
</feature>
<feature type="compositionally biased region" description="Low complexity" evidence="3">
    <location>
        <begin position="112"/>
        <end position="126"/>
    </location>
</feature>
<dbReference type="Pfam" id="PF05964">
    <property type="entry name" value="FYRN"/>
    <property type="match status" value="1"/>
</dbReference>
<feature type="region of interest" description="Disordered" evidence="3">
    <location>
        <begin position="70"/>
        <end position="248"/>
    </location>
</feature>
<feature type="compositionally biased region" description="Basic and acidic residues" evidence="3">
    <location>
        <begin position="140"/>
        <end position="156"/>
    </location>
</feature>
<dbReference type="PROSITE" id="PS51543">
    <property type="entry name" value="FYRC"/>
    <property type="match status" value="1"/>
</dbReference>
<evidence type="ECO:0000256" key="1">
    <source>
        <dbReference type="ARBA" id="ARBA00004123"/>
    </source>
</evidence>
<dbReference type="Gene3D" id="3.30.160.360">
    <property type="match status" value="1"/>
</dbReference>
<reference evidence="5 6" key="1">
    <citation type="submission" date="2024-06" db="EMBL/GenBank/DDBJ databases">
        <title>The draft genome of Grus japonensis, version 3.</title>
        <authorList>
            <person name="Nabeshima K."/>
            <person name="Suzuki S."/>
            <person name="Onuma M."/>
        </authorList>
    </citation>
    <scope>NUCLEOTIDE SEQUENCE [LARGE SCALE GENOMIC DNA]</scope>
    <source>
        <strain evidence="5 6">451A</strain>
    </source>
</reference>
<dbReference type="PROSITE" id="PS51542">
    <property type="entry name" value="FYRN"/>
    <property type="match status" value="1"/>
</dbReference>
<dbReference type="InterPro" id="IPR003888">
    <property type="entry name" value="FYrich_N"/>
</dbReference>
<dbReference type="InterPro" id="IPR003889">
    <property type="entry name" value="FYrich_C"/>
</dbReference>
<feature type="compositionally biased region" description="Basic and acidic residues" evidence="3">
    <location>
        <begin position="193"/>
        <end position="203"/>
    </location>
</feature>
<dbReference type="InterPro" id="IPR056515">
    <property type="entry name" value="INO80E_N"/>
</dbReference>
<accession>A0ABC9XYE7</accession>
<evidence type="ECO:0000313" key="5">
    <source>
        <dbReference type="EMBL" id="GAB0202446.1"/>
    </source>
</evidence>
<protein>
    <submittedName>
        <fullName evidence="5">Transforming growth factor beta regulator 1-like</fullName>
    </submittedName>
</protein>
<evidence type="ECO:0000313" key="6">
    <source>
        <dbReference type="Proteomes" id="UP001623348"/>
    </source>
</evidence>
<comment type="caution">
    <text evidence="5">The sequence shown here is derived from an EMBL/GenBank/DDBJ whole genome shotgun (WGS) entry which is preliminary data.</text>
</comment>